<gene>
    <name evidence="3" type="ORF">H6X83_12000</name>
</gene>
<accession>A0A7G9WG25</accession>
<evidence type="ECO:0000259" key="2">
    <source>
        <dbReference type="Pfam" id="PF01656"/>
    </source>
</evidence>
<sequence>MFHFQTGSLFSRSSGAPKADPEPEPSTQILAVWGSPGSGKTTVSVKLAQYLTGQRRNVLLLLCDSTTPMLPCICPPADLECECSLGSVLAASHITASLIRHNCITHKRISHLSILGMRKGENVFTYPPYNSELAAELIAGLREVAPYVIIDCGSAIAHDILSAVALMDSDAVLRLVGCDLKSVSYLSSQLPLLKDNKWDAEKQYKAASNIRANQASENMEQILGSVAFRLPHSDELENQMLAGDLFRDLSLKESRGFRKEIQKISKEVFDV</sequence>
<evidence type="ECO:0000256" key="1">
    <source>
        <dbReference type="SAM" id="MobiDB-lite"/>
    </source>
</evidence>
<dbReference type="InterPro" id="IPR002586">
    <property type="entry name" value="CobQ/CobB/MinD/ParA_Nub-bd_dom"/>
</dbReference>
<dbReference type="EMBL" id="CP060696">
    <property type="protein sequence ID" value="QNO17637.1"/>
    <property type="molecule type" value="Genomic_DNA"/>
</dbReference>
<organism evidence="3 4">
    <name type="scientific">Caproicibacterium amylolyticum</name>
    <dbReference type="NCBI Taxonomy" id="2766537"/>
    <lineage>
        <taxon>Bacteria</taxon>
        <taxon>Bacillati</taxon>
        <taxon>Bacillota</taxon>
        <taxon>Clostridia</taxon>
        <taxon>Eubacteriales</taxon>
        <taxon>Oscillospiraceae</taxon>
        <taxon>Caproicibacterium</taxon>
    </lineage>
</organism>
<dbReference type="AlphaFoldDB" id="A0A7G9WG25"/>
<dbReference type="Proteomes" id="UP000516046">
    <property type="component" value="Chromosome"/>
</dbReference>
<reference evidence="3 4" key="1">
    <citation type="submission" date="2020-08" db="EMBL/GenBank/DDBJ databases">
        <authorList>
            <person name="Ren C."/>
            <person name="Gu Y."/>
            <person name="Xu Y."/>
        </authorList>
    </citation>
    <scope>NUCLEOTIDE SEQUENCE [LARGE SCALE GENOMIC DNA]</scope>
    <source>
        <strain evidence="3 4">LBM18003</strain>
    </source>
</reference>
<keyword evidence="4" id="KW-1185">Reference proteome</keyword>
<dbReference type="InterPro" id="IPR027417">
    <property type="entry name" value="P-loop_NTPase"/>
</dbReference>
<dbReference type="KEGG" id="caml:H6X83_12000"/>
<evidence type="ECO:0000313" key="3">
    <source>
        <dbReference type="EMBL" id="QNO17637.1"/>
    </source>
</evidence>
<dbReference type="Pfam" id="PF01656">
    <property type="entry name" value="CbiA"/>
    <property type="match status" value="1"/>
</dbReference>
<feature type="domain" description="CobQ/CobB/MinD/ParA nucleotide binding" evidence="2">
    <location>
        <begin position="34"/>
        <end position="233"/>
    </location>
</feature>
<protein>
    <submittedName>
        <fullName evidence="3">ParA family protein</fullName>
    </submittedName>
</protein>
<feature type="compositionally biased region" description="Polar residues" evidence="1">
    <location>
        <begin position="1"/>
        <end position="14"/>
    </location>
</feature>
<feature type="region of interest" description="Disordered" evidence="1">
    <location>
        <begin position="1"/>
        <end position="28"/>
    </location>
</feature>
<evidence type="ECO:0000313" key="4">
    <source>
        <dbReference type="Proteomes" id="UP000516046"/>
    </source>
</evidence>
<dbReference type="Gene3D" id="3.40.50.300">
    <property type="entry name" value="P-loop containing nucleotide triphosphate hydrolases"/>
    <property type="match status" value="1"/>
</dbReference>
<dbReference type="RefSeq" id="WP_212506701.1">
    <property type="nucleotide sequence ID" value="NZ_CP060696.1"/>
</dbReference>
<proteinExistence type="predicted"/>
<name>A0A7G9WG25_9FIRM</name>
<dbReference type="SUPFAM" id="SSF52540">
    <property type="entry name" value="P-loop containing nucleoside triphosphate hydrolases"/>
    <property type="match status" value="1"/>
</dbReference>